<accession>A0ABY5EV36</accession>
<comment type="catalytic activity">
    <reaction evidence="1">
        <text>Hydrolyzes the link between N-acetylmuramoyl residues and L-amino acid residues in certain cell-wall glycopeptides.</text>
        <dbReference type="EC" id="3.5.1.28"/>
    </reaction>
</comment>
<dbReference type="EC" id="3.5.1.28" evidence="2"/>
<keyword evidence="3" id="KW-0378">Hydrolase</keyword>
<dbReference type="InterPro" id="IPR002508">
    <property type="entry name" value="MurNAc-LAA_cat"/>
</dbReference>
<feature type="domain" description="MurNAc-LAA" evidence="4">
    <location>
        <begin position="239"/>
        <end position="393"/>
    </location>
</feature>
<name>A0ABY5EV36_9HYPH</name>
<dbReference type="EMBL" id="CP101114">
    <property type="protein sequence ID" value="UTO27698.1"/>
    <property type="molecule type" value="Genomic_DNA"/>
</dbReference>
<evidence type="ECO:0000313" key="5">
    <source>
        <dbReference type="EMBL" id="UTO27698.1"/>
    </source>
</evidence>
<reference evidence="5" key="1">
    <citation type="submission" date="2022-07" db="EMBL/GenBank/DDBJ databases">
        <title>First report of Bartonella spp. in marsupials in Brazil, with a description of Bartonella harrusi sp. nov. and new proposal for taxonomic reclassification of species of the genus Bartonella.</title>
        <authorList>
            <person name="Amaral R.B."/>
        </authorList>
    </citation>
    <scope>NUCLEOTIDE SEQUENCE</scope>
    <source>
        <strain evidence="5">117A</strain>
    </source>
</reference>
<dbReference type="RefSeq" id="WP_254769612.1">
    <property type="nucleotide sequence ID" value="NZ_CP101114.1"/>
</dbReference>
<dbReference type="Gene3D" id="3.40.630.40">
    <property type="entry name" value="Zn-dependent exopeptidases"/>
    <property type="match status" value="1"/>
</dbReference>
<dbReference type="Proteomes" id="UP001059475">
    <property type="component" value="Chromosome"/>
</dbReference>
<dbReference type="PANTHER" id="PTHR30404:SF0">
    <property type="entry name" value="N-ACETYLMURAMOYL-L-ALANINE AMIDASE AMIC"/>
    <property type="match status" value="1"/>
</dbReference>
<evidence type="ECO:0000256" key="2">
    <source>
        <dbReference type="ARBA" id="ARBA00011901"/>
    </source>
</evidence>
<dbReference type="Gene3D" id="2.60.40.3500">
    <property type="match status" value="1"/>
</dbReference>
<evidence type="ECO:0000256" key="1">
    <source>
        <dbReference type="ARBA" id="ARBA00001561"/>
    </source>
</evidence>
<proteinExistence type="predicted"/>
<evidence type="ECO:0000256" key="3">
    <source>
        <dbReference type="ARBA" id="ARBA00022801"/>
    </source>
</evidence>
<dbReference type="SMART" id="SM00646">
    <property type="entry name" value="Ami_3"/>
    <property type="match status" value="1"/>
</dbReference>
<evidence type="ECO:0000313" key="6">
    <source>
        <dbReference type="Proteomes" id="UP001059475"/>
    </source>
</evidence>
<keyword evidence="6" id="KW-1185">Reference proteome</keyword>
<protein>
    <recommendedName>
        <fullName evidence="2">N-acetylmuramoyl-L-alanine amidase</fullName>
        <ecNumber evidence="2">3.5.1.28</ecNumber>
    </recommendedName>
</protein>
<gene>
    <name evidence="5" type="ORF">NMK50_05390</name>
</gene>
<dbReference type="PANTHER" id="PTHR30404">
    <property type="entry name" value="N-ACETYLMURAMOYL-L-ALANINE AMIDASE"/>
    <property type="match status" value="1"/>
</dbReference>
<dbReference type="InterPro" id="IPR050695">
    <property type="entry name" value="N-acetylmuramoyl_amidase_3"/>
</dbReference>
<evidence type="ECO:0000259" key="4">
    <source>
        <dbReference type="SMART" id="SM00646"/>
    </source>
</evidence>
<sequence>MIRGFSIKKRSWNIICYVSSFLLFFLIFQTSIQAAYALKLINLRTIGDSTRTRIVALFDAEPNVHLQTLDNPARLIINLPIIDFSAQKTSFEKQNTVSGMLSDVRYGFSDIQTSRIILTSKTLFVVEKTVVQKLNSGLWQLLIDIRKSTQEKFDNILKKQQKNDHNTKKQLSFARNFRVVLDPGHGGIDGGAQGITGILEKNITLAFARALRDELKKDSHITVTLTRDSDVFLRLSERVKKAQEFDADLFISIHADTINMRSLRGATVYTISDKASDAIAKSLAESENKVDLLDGLPAEESLEITDILMDLTRRETLAFSVNFADRVVLNLSKSNINLINNPHRYADFQVLKAPDIPSVLIEIGYLSNKEDEKLLNDPQWRKQMAASITHSIRQFAEYRQKIMQPL</sequence>
<dbReference type="SUPFAM" id="SSF53187">
    <property type="entry name" value="Zn-dependent exopeptidases"/>
    <property type="match status" value="1"/>
</dbReference>
<organism evidence="5 6">
    <name type="scientific">Bartonella harrusi</name>
    <dbReference type="NCBI Taxonomy" id="2961895"/>
    <lineage>
        <taxon>Bacteria</taxon>
        <taxon>Pseudomonadati</taxon>
        <taxon>Pseudomonadota</taxon>
        <taxon>Alphaproteobacteria</taxon>
        <taxon>Hyphomicrobiales</taxon>
        <taxon>Bartonellaceae</taxon>
        <taxon>Bartonella</taxon>
    </lineage>
</organism>
<dbReference type="Pfam" id="PF01520">
    <property type="entry name" value="Amidase_3"/>
    <property type="match status" value="1"/>
</dbReference>
<dbReference type="CDD" id="cd02696">
    <property type="entry name" value="MurNAc-LAA"/>
    <property type="match status" value="1"/>
</dbReference>